<evidence type="ECO:0000313" key="2">
    <source>
        <dbReference type="EMBL" id="KIM65410.1"/>
    </source>
</evidence>
<evidence type="ECO:0000313" key="3">
    <source>
        <dbReference type="Proteomes" id="UP000053989"/>
    </source>
</evidence>
<dbReference type="InterPro" id="IPR027417">
    <property type="entry name" value="P-loop_NTPase"/>
</dbReference>
<name>A0A0C3DXW3_9AGAM</name>
<evidence type="ECO:0000256" key="1">
    <source>
        <dbReference type="SAM" id="Coils"/>
    </source>
</evidence>
<dbReference type="Gene3D" id="3.40.50.300">
    <property type="entry name" value="P-loop containing nucleotide triphosphate hydrolases"/>
    <property type="match status" value="1"/>
</dbReference>
<proteinExistence type="predicted"/>
<dbReference type="OrthoDB" id="8954335at2759"/>
<dbReference type="SUPFAM" id="SSF52540">
    <property type="entry name" value="P-loop containing nucleoside triphosphate hydrolases"/>
    <property type="match status" value="1"/>
</dbReference>
<feature type="coiled-coil region" evidence="1">
    <location>
        <begin position="212"/>
        <end position="265"/>
    </location>
</feature>
<accession>A0A0C3DXW3</accession>
<reference evidence="2 3" key="1">
    <citation type="submission" date="2014-04" db="EMBL/GenBank/DDBJ databases">
        <authorList>
            <consortium name="DOE Joint Genome Institute"/>
            <person name="Kuo A."/>
            <person name="Kohler A."/>
            <person name="Nagy L.G."/>
            <person name="Floudas D."/>
            <person name="Copeland A."/>
            <person name="Barry K.W."/>
            <person name="Cichocki N."/>
            <person name="Veneault-Fourrey C."/>
            <person name="LaButti K."/>
            <person name="Lindquist E.A."/>
            <person name="Lipzen A."/>
            <person name="Lundell T."/>
            <person name="Morin E."/>
            <person name="Murat C."/>
            <person name="Sun H."/>
            <person name="Tunlid A."/>
            <person name="Henrissat B."/>
            <person name="Grigoriev I.V."/>
            <person name="Hibbett D.S."/>
            <person name="Martin F."/>
            <person name="Nordberg H.P."/>
            <person name="Cantor M.N."/>
            <person name="Hua S.X."/>
        </authorList>
    </citation>
    <scope>NUCLEOTIDE SEQUENCE [LARGE SCALE GENOMIC DNA]</scope>
    <source>
        <strain evidence="2 3">Foug A</strain>
    </source>
</reference>
<keyword evidence="1" id="KW-0175">Coiled coil</keyword>
<dbReference type="EMBL" id="KN822022">
    <property type="protein sequence ID" value="KIM65410.1"/>
    <property type="molecule type" value="Genomic_DNA"/>
</dbReference>
<dbReference type="InParanoid" id="A0A0C3DXW3"/>
<dbReference type="HOGENOM" id="CLU_018003_1_5_1"/>
<keyword evidence="3" id="KW-1185">Reference proteome</keyword>
<protein>
    <submittedName>
        <fullName evidence="2">Uncharacterized protein</fullName>
    </submittedName>
</protein>
<reference evidence="3" key="2">
    <citation type="submission" date="2015-01" db="EMBL/GenBank/DDBJ databases">
        <title>Evolutionary Origins and Diversification of the Mycorrhizal Mutualists.</title>
        <authorList>
            <consortium name="DOE Joint Genome Institute"/>
            <consortium name="Mycorrhizal Genomics Consortium"/>
            <person name="Kohler A."/>
            <person name="Kuo A."/>
            <person name="Nagy L.G."/>
            <person name="Floudas D."/>
            <person name="Copeland A."/>
            <person name="Barry K.W."/>
            <person name="Cichocki N."/>
            <person name="Veneault-Fourrey C."/>
            <person name="LaButti K."/>
            <person name="Lindquist E.A."/>
            <person name="Lipzen A."/>
            <person name="Lundell T."/>
            <person name="Morin E."/>
            <person name="Murat C."/>
            <person name="Riley R."/>
            <person name="Ohm R."/>
            <person name="Sun H."/>
            <person name="Tunlid A."/>
            <person name="Henrissat B."/>
            <person name="Grigoriev I.V."/>
            <person name="Hibbett D.S."/>
            <person name="Martin F."/>
        </authorList>
    </citation>
    <scope>NUCLEOTIDE SEQUENCE [LARGE SCALE GENOMIC DNA]</scope>
    <source>
        <strain evidence="3">Foug A</strain>
    </source>
</reference>
<dbReference type="Proteomes" id="UP000053989">
    <property type="component" value="Unassembled WGS sequence"/>
</dbReference>
<gene>
    <name evidence="2" type="ORF">SCLCIDRAFT_1212150</name>
</gene>
<dbReference type="CDD" id="cd22249">
    <property type="entry name" value="UDM1_RNF168_RNF169-like"/>
    <property type="match status" value="1"/>
</dbReference>
<dbReference type="AlphaFoldDB" id="A0A0C3DXW3"/>
<sequence length="500" mass="55680">MGPTGVGKSSFIQSSVPPDLRAKVKVGHGLKSETIEVQPISWVAEDGTRIKLVDSPGFDDSREGVTDAEVLKMIATFLTREYGKKSQLTGLIYLHRISDTRVGGTSQRNLRMFRKLCGTDSLKNVVIVTTMWDKVTPEEGLKREQELISSKNLFKPLLDGGATMMRHERTAESATKVINHLLGKKATTTQIVREIVVETKTLEETAAGGELHSEIEALLKRHKEDMELMKAELRGMAQRVLEEERQRMDQKLERLLKELDELKRGITVPIGNDPPPDYEFANDFPVPETTSVVNYSRLLQLFRIHQSLLAPSHSELLSSIASGAAQFANAVENSVGDVQRGLSTLKPVLASQSVHSLQQFMKADPHPRAFTYGMWTKARDDMEILTNDTKAILSTYTKSWIPNVLRNAKIKRSDALKTILGSMEGVVAQMDIMMKWWTPIIDALGKIEDATHRLRAGTGFDNNAVKVTLTRIVRALGSYCDAYARCPEDIRRAAVGLPCD</sequence>
<organism evidence="2 3">
    <name type="scientific">Scleroderma citrinum Foug A</name>
    <dbReference type="NCBI Taxonomy" id="1036808"/>
    <lineage>
        <taxon>Eukaryota</taxon>
        <taxon>Fungi</taxon>
        <taxon>Dikarya</taxon>
        <taxon>Basidiomycota</taxon>
        <taxon>Agaricomycotina</taxon>
        <taxon>Agaricomycetes</taxon>
        <taxon>Agaricomycetidae</taxon>
        <taxon>Boletales</taxon>
        <taxon>Sclerodermatineae</taxon>
        <taxon>Sclerodermataceae</taxon>
        <taxon>Scleroderma</taxon>
    </lineage>
</organism>